<accession>A0ABU6HDZ9</accession>
<evidence type="ECO:0000313" key="4">
    <source>
        <dbReference type="EMBL" id="MEC3860689.1"/>
    </source>
</evidence>
<proteinExistence type="inferred from homology"/>
<organism evidence="4 5">
    <name type="scientific">Mesobacterium hydrothermale</name>
    <dbReference type="NCBI Taxonomy" id="3111907"/>
    <lineage>
        <taxon>Bacteria</taxon>
        <taxon>Pseudomonadati</taxon>
        <taxon>Pseudomonadota</taxon>
        <taxon>Alphaproteobacteria</taxon>
        <taxon>Rhodobacterales</taxon>
        <taxon>Roseobacteraceae</taxon>
        <taxon>Mesobacterium</taxon>
    </lineage>
</organism>
<dbReference type="Proteomes" id="UP001348149">
    <property type="component" value="Unassembled WGS sequence"/>
</dbReference>
<sequence>MRIDGQIAVVTGGGQGIGRAICRALAANGARVMVSDLDPAAAARVAAEIGGAAQVCDVTDPDQIAALVKATEDQLGPVDIWISNAGFARGEPGGAASASDAHWQASWDVHVMAHLRAARLLIPGMQARGHGALVNVASAAGLLCQIGDAAYSATKHAAVSLAQSLAITHGDKGIHVAVVCPLFVATPLLGYDDDAPENTPNDRVILPADVAQALIDGLEQDRFLILPHPEAGAYFQRRAADTDRWIKGMSALRRTVDNAVGDADDLTAIHRHI</sequence>
<name>A0ABU6HDZ9_9RHOB</name>
<comment type="similarity">
    <text evidence="1 3">Belongs to the short-chain dehydrogenases/reductases (SDR) family.</text>
</comment>
<dbReference type="PANTHER" id="PTHR43669:SF3">
    <property type="entry name" value="ALCOHOL DEHYDROGENASE, PUTATIVE (AFU_ORTHOLOGUE AFUA_3G03445)-RELATED"/>
    <property type="match status" value="1"/>
</dbReference>
<dbReference type="PROSITE" id="PS00061">
    <property type="entry name" value="ADH_SHORT"/>
    <property type="match status" value="1"/>
</dbReference>
<dbReference type="RefSeq" id="WP_326296314.1">
    <property type="nucleotide sequence ID" value="NZ_JAYLLH010000005.1"/>
</dbReference>
<dbReference type="Gene3D" id="3.40.50.720">
    <property type="entry name" value="NAD(P)-binding Rossmann-like Domain"/>
    <property type="match status" value="1"/>
</dbReference>
<dbReference type="InterPro" id="IPR002347">
    <property type="entry name" value="SDR_fam"/>
</dbReference>
<evidence type="ECO:0000256" key="2">
    <source>
        <dbReference type="ARBA" id="ARBA00023002"/>
    </source>
</evidence>
<evidence type="ECO:0000256" key="1">
    <source>
        <dbReference type="ARBA" id="ARBA00006484"/>
    </source>
</evidence>
<dbReference type="InterPro" id="IPR036291">
    <property type="entry name" value="NAD(P)-bd_dom_sf"/>
</dbReference>
<dbReference type="InterPro" id="IPR020904">
    <property type="entry name" value="Sc_DH/Rdtase_CS"/>
</dbReference>
<dbReference type="GO" id="GO:0016491">
    <property type="term" value="F:oxidoreductase activity"/>
    <property type="evidence" value="ECO:0007669"/>
    <property type="project" value="UniProtKB-KW"/>
</dbReference>
<gene>
    <name evidence="4" type="ORF">VK792_05285</name>
</gene>
<dbReference type="Pfam" id="PF00106">
    <property type="entry name" value="adh_short"/>
    <property type="match status" value="1"/>
</dbReference>
<comment type="caution">
    <text evidence="4">The sequence shown here is derived from an EMBL/GenBank/DDBJ whole genome shotgun (WGS) entry which is preliminary data.</text>
</comment>
<dbReference type="PRINTS" id="PR00080">
    <property type="entry name" value="SDRFAMILY"/>
</dbReference>
<evidence type="ECO:0000313" key="5">
    <source>
        <dbReference type="Proteomes" id="UP001348149"/>
    </source>
</evidence>
<dbReference type="CDD" id="cd05233">
    <property type="entry name" value="SDR_c"/>
    <property type="match status" value="1"/>
</dbReference>
<keyword evidence="5" id="KW-1185">Reference proteome</keyword>
<protein>
    <submittedName>
        <fullName evidence="4">SDR family oxidoreductase</fullName>
        <ecNumber evidence="4">1.-.-.-</ecNumber>
    </submittedName>
</protein>
<evidence type="ECO:0000256" key="3">
    <source>
        <dbReference type="RuleBase" id="RU000363"/>
    </source>
</evidence>
<dbReference type="SUPFAM" id="SSF51735">
    <property type="entry name" value="NAD(P)-binding Rossmann-fold domains"/>
    <property type="match status" value="1"/>
</dbReference>
<dbReference type="PANTHER" id="PTHR43669">
    <property type="entry name" value="5-KETO-D-GLUCONATE 5-REDUCTASE"/>
    <property type="match status" value="1"/>
</dbReference>
<reference evidence="4 5" key="1">
    <citation type="submission" date="2024-01" db="EMBL/GenBank/DDBJ databases">
        <title>Mesobacterium rodlantinim sp. nov., isolated from shallow sea hydrothermal systems off Kueishantao Island.</title>
        <authorList>
            <person name="Su Z."/>
            <person name="Tang K."/>
        </authorList>
    </citation>
    <scope>NUCLEOTIDE SEQUENCE [LARGE SCALE GENOMIC DNA]</scope>
    <source>
        <strain evidence="4 5">TK19101</strain>
    </source>
</reference>
<keyword evidence="2 4" id="KW-0560">Oxidoreductase</keyword>
<dbReference type="EC" id="1.-.-.-" evidence="4"/>
<dbReference type="PRINTS" id="PR00081">
    <property type="entry name" value="GDHRDH"/>
</dbReference>
<dbReference type="EMBL" id="JAYLLH010000005">
    <property type="protein sequence ID" value="MEC3860689.1"/>
    <property type="molecule type" value="Genomic_DNA"/>
</dbReference>